<dbReference type="InterPro" id="IPR002586">
    <property type="entry name" value="CobQ/CobB/MinD/ParA_Nub-bd_dom"/>
</dbReference>
<evidence type="ECO:0000313" key="2">
    <source>
        <dbReference type="EMBL" id="CRH05846.1"/>
    </source>
</evidence>
<dbReference type="PANTHER" id="PTHR13696:SF99">
    <property type="entry name" value="COBYRINIC ACID AC-DIAMIDE SYNTHASE"/>
    <property type="match status" value="1"/>
</dbReference>
<evidence type="ECO:0000259" key="1">
    <source>
        <dbReference type="Pfam" id="PF01656"/>
    </source>
</evidence>
<dbReference type="InterPro" id="IPR027417">
    <property type="entry name" value="P-loop_NTPase"/>
</dbReference>
<proteinExistence type="predicted"/>
<protein>
    <recommendedName>
        <fullName evidence="1">CobQ/CobB/MinD/ParA nucleotide binding domain-containing protein</fullName>
    </recommendedName>
</protein>
<sequence>MSANRPPSLLYFHQKGGTGKSTLAMASSLAAAGAGLPTLLIDGDNQGTSSQWWSQWSQQWPELPMDVRGQRLDTIPAFIQQLSPAWKLCIIDAPPTLNKELLEVMHHVDGLIIPTRPSPADLWALEPLCALLEGDPHLAHLTSRLVINQYDEEPLESITTMLPCQLEQSIAPIAKSTALVEMFMGKPLPTPLTTALLELLSPWVSPS</sequence>
<dbReference type="Pfam" id="PF01656">
    <property type="entry name" value="CbiA"/>
    <property type="match status" value="1"/>
</dbReference>
<dbReference type="InterPro" id="IPR050678">
    <property type="entry name" value="DNA_Partitioning_ATPase"/>
</dbReference>
<dbReference type="AlphaFoldDB" id="A0A1S7LJ75"/>
<dbReference type="CDD" id="cd02042">
    <property type="entry name" value="ParAB_family"/>
    <property type="match status" value="1"/>
</dbReference>
<feature type="domain" description="CobQ/CobB/MinD/ParA nucleotide binding" evidence="1">
    <location>
        <begin position="13"/>
        <end position="54"/>
    </location>
</feature>
<dbReference type="Gene3D" id="3.40.50.300">
    <property type="entry name" value="P-loop containing nucleotide triphosphate hydrolases"/>
    <property type="match status" value="1"/>
</dbReference>
<dbReference type="EMBL" id="LO017727">
    <property type="protein sequence ID" value="CRH05846.1"/>
    <property type="molecule type" value="Genomic_DNA"/>
</dbReference>
<dbReference type="SUPFAM" id="SSF52540">
    <property type="entry name" value="P-loop containing nucleoside triphosphate hydrolases"/>
    <property type="match status" value="1"/>
</dbReference>
<gene>
    <name evidence="2" type="ORF">MAGMO_1663</name>
</gene>
<accession>A0A1S7LJ75</accession>
<dbReference type="PANTHER" id="PTHR13696">
    <property type="entry name" value="P-LOOP CONTAINING NUCLEOSIDE TRIPHOSPHATE HYDROLASE"/>
    <property type="match status" value="1"/>
</dbReference>
<organism evidence="2">
    <name type="scientific">Magnetococcus massalia (strain MO-1)</name>
    <dbReference type="NCBI Taxonomy" id="451514"/>
    <lineage>
        <taxon>Bacteria</taxon>
        <taxon>Pseudomonadati</taxon>
        <taxon>Pseudomonadota</taxon>
        <taxon>Magnetococcia</taxon>
        <taxon>Magnetococcales</taxon>
        <taxon>Magnetococcaceae</taxon>
        <taxon>Magnetococcus</taxon>
    </lineage>
</organism>
<name>A0A1S7LJ75_MAGMO</name>
<reference evidence="2" key="1">
    <citation type="submission" date="2015-04" db="EMBL/GenBank/DDBJ databases">
        <authorList>
            <person name="Syromyatnikov M.Y."/>
            <person name="Popov V.N."/>
        </authorList>
    </citation>
    <scope>NUCLEOTIDE SEQUENCE</scope>
    <source>
        <strain evidence="2">MO-1</strain>
    </source>
</reference>